<evidence type="ECO:0000256" key="6">
    <source>
        <dbReference type="ARBA" id="ARBA00022989"/>
    </source>
</evidence>
<evidence type="ECO:0000256" key="8">
    <source>
        <dbReference type="ARBA" id="ARBA00038436"/>
    </source>
</evidence>
<evidence type="ECO:0000259" key="10">
    <source>
        <dbReference type="Pfam" id="PF04290"/>
    </source>
</evidence>
<evidence type="ECO:0000313" key="11">
    <source>
        <dbReference type="EMBL" id="AZN73670.1"/>
    </source>
</evidence>
<dbReference type="GO" id="GO:0022857">
    <property type="term" value="F:transmembrane transporter activity"/>
    <property type="evidence" value="ECO:0007669"/>
    <property type="project" value="UniProtKB-UniRule"/>
</dbReference>
<evidence type="ECO:0000313" key="12">
    <source>
        <dbReference type="Proteomes" id="UP000268192"/>
    </source>
</evidence>
<feature type="transmembrane region" description="Helical" evidence="9">
    <location>
        <begin position="85"/>
        <end position="104"/>
    </location>
</feature>
<dbReference type="InterPro" id="IPR055348">
    <property type="entry name" value="DctQ"/>
</dbReference>
<evidence type="ECO:0000256" key="4">
    <source>
        <dbReference type="ARBA" id="ARBA00022519"/>
    </source>
</evidence>
<comment type="subunit">
    <text evidence="9">The complex comprises the extracytoplasmic solute receptor protein and the two transmembrane proteins.</text>
</comment>
<keyword evidence="7 9" id="KW-0472">Membrane</keyword>
<dbReference type="GO" id="GO:0015740">
    <property type="term" value="P:C4-dicarboxylate transport"/>
    <property type="evidence" value="ECO:0007669"/>
    <property type="project" value="TreeGrafter"/>
</dbReference>
<dbReference type="GO" id="GO:0005886">
    <property type="term" value="C:plasma membrane"/>
    <property type="evidence" value="ECO:0007669"/>
    <property type="project" value="UniProtKB-SubCell"/>
</dbReference>
<keyword evidence="6 9" id="KW-1133">Transmembrane helix</keyword>
<protein>
    <recommendedName>
        <fullName evidence="9">TRAP transporter small permease protein</fullName>
    </recommendedName>
</protein>
<dbReference type="AlphaFoldDB" id="A0A3Q8XRN3"/>
<dbReference type="Pfam" id="PF04290">
    <property type="entry name" value="DctQ"/>
    <property type="match status" value="1"/>
</dbReference>
<feature type="domain" description="Tripartite ATP-independent periplasmic transporters DctQ component" evidence="10">
    <location>
        <begin position="23"/>
        <end position="152"/>
    </location>
</feature>
<evidence type="ECO:0000256" key="1">
    <source>
        <dbReference type="ARBA" id="ARBA00004429"/>
    </source>
</evidence>
<keyword evidence="4 9" id="KW-0997">Cell inner membrane</keyword>
<evidence type="ECO:0000256" key="5">
    <source>
        <dbReference type="ARBA" id="ARBA00022692"/>
    </source>
</evidence>
<dbReference type="InterPro" id="IPR007387">
    <property type="entry name" value="TRAP_DctQ"/>
</dbReference>
<sequence>MMRFYDRLIVGLAVLGALSLAAITALIIVDVILRNTGFRPFQSTSAIVEYVMLFATMAAAPWLVRENGHVAIGSFVAKLPDGLRVAVGRLVLVVCILALALLTWRSAAVGMEMIATRSVDMRSINIPAWVLYAMLGGGFFLMAIEFLRILLRGETYSGAGGGH</sequence>
<keyword evidence="3" id="KW-1003">Cell membrane</keyword>
<dbReference type="PANTHER" id="PTHR35011:SF2">
    <property type="entry name" value="2,3-DIKETO-L-GULONATE TRAP TRANSPORTER SMALL PERMEASE PROTEIN YIAM"/>
    <property type="match status" value="1"/>
</dbReference>
<gene>
    <name evidence="11" type="ORF">D5400_08035</name>
</gene>
<dbReference type="KEGG" id="abaw:D5400_08035"/>
<accession>A0A3Q8XRN3</accession>
<dbReference type="OrthoDB" id="8030921at2"/>
<evidence type="ECO:0000256" key="9">
    <source>
        <dbReference type="RuleBase" id="RU369079"/>
    </source>
</evidence>
<feature type="transmembrane region" description="Helical" evidence="9">
    <location>
        <begin position="124"/>
        <end position="144"/>
    </location>
</feature>
<reference evidence="11 12" key="1">
    <citation type="submission" date="2018-09" db="EMBL/GenBank/DDBJ databases">
        <title>Marinorhizobium profundi gen. nov., sp. nov., isolated from a deep-sea sediment sample from the New Britain Trench and proposal of Marinorhizobiaceae fam. nov. in the order Rhizobiales of the class Alphaproteobacteria.</title>
        <authorList>
            <person name="Cao J."/>
        </authorList>
    </citation>
    <scope>NUCLEOTIDE SEQUENCE [LARGE SCALE GENOMIC DNA]</scope>
    <source>
        <strain evidence="11 12">WS11</strain>
    </source>
</reference>
<comment type="similarity">
    <text evidence="8 9">Belongs to the TRAP transporter small permease family.</text>
</comment>
<organism evidence="11 12">
    <name type="scientific">Georhizobium profundi</name>
    <dbReference type="NCBI Taxonomy" id="2341112"/>
    <lineage>
        <taxon>Bacteria</taxon>
        <taxon>Pseudomonadati</taxon>
        <taxon>Pseudomonadota</taxon>
        <taxon>Alphaproteobacteria</taxon>
        <taxon>Hyphomicrobiales</taxon>
        <taxon>Rhizobiaceae</taxon>
        <taxon>Georhizobium</taxon>
    </lineage>
</organism>
<dbReference type="PANTHER" id="PTHR35011">
    <property type="entry name" value="2,3-DIKETO-L-GULONATE TRAP TRANSPORTER SMALL PERMEASE PROTEIN YIAM"/>
    <property type="match status" value="1"/>
</dbReference>
<dbReference type="EMBL" id="CP032509">
    <property type="protein sequence ID" value="AZN73670.1"/>
    <property type="molecule type" value="Genomic_DNA"/>
</dbReference>
<keyword evidence="2 9" id="KW-0813">Transport</keyword>
<dbReference type="RefSeq" id="WP_126009315.1">
    <property type="nucleotide sequence ID" value="NZ_CP032509.1"/>
</dbReference>
<proteinExistence type="inferred from homology"/>
<keyword evidence="5 9" id="KW-0812">Transmembrane</keyword>
<name>A0A3Q8XRN3_9HYPH</name>
<evidence type="ECO:0000256" key="2">
    <source>
        <dbReference type="ARBA" id="ARBA00022448"/>
    </source>
</evidence>
<evidence type="ECO:0000256" key="3">
    <source>
        <dbReference type="ARBA" id="ARBA00022475"/>
    </source>
</evidence>
<keyword evidence="12" id="KW-1185">Reference proteome</keyword>
<comment type="function">
    <text evidence="9">Part of the tripartite ATP-independent periplasmic (TRAP) transport system.</text>
</comment>
<evidence type="ECO:0000256" key="7">
    <source>
        <dbReference type="ARBA" id="ARBA00023136"/>
    </source>
</evidence>
<comment type="subcellular location">
    <subcellularLocation>
        <location evidence="1 9">Cell inner membrane</location>
        <topology evidence="1 9">Multi-pass membrane protein</topology>
    </subcellularLocation>
</comment>
<dbReference type="Proteomes" id="UP000268192">
    <property type="component" value="Chromosome"/>
</dbReference>
<comment type="caution">
    <text evidence="9">Lacks conserved residue(s) required for the propagation of feature annotation.</text>
</comment>